<name>A0A0D6R397_ARACU</name>
<dbReference type="AlphaFoldDB" id="A0A0D6R397"/>
<evidence type="ECO:0000256" key="2">
    <source>
        <dbReference type="ARBA" id="ARBA00022690"/>
    </source>
</evidence>
<dbReference type="InterPro" id="IPR000864">
    <property type="entry name" value="Prot_inh_pot1"/>
</dbReference>
<dbReference type="GO" id="GO:0004867">
    <property type="term" value="F:serine-type endopeptidase inhibitor activity"/>
    <property type="evidence" value="ECO:0007669"/>
    <property type="project" value="UniProtKB-KW"/>
</dbReference>
<dbReference type="Gene3D" id="3.30.10.10">
    <property type="entry name" value="Trypsin Inhibitor V, subunit A"/>
    <property type="match status" value="1"/>
</dbReference>
<dbReference type="PROSITE" id="PS00285">
    <property type="entry name" value="POTATO_INHIBITOR"/>
    <property type="match status" value="1"/>
</dbReference>
<evidence type="ECO:0000313" key="5">
    <source>
        <dbReference type="EMBL" id="JAG98307.1"/>
    </source>
</evidence>
<organism evidence="5">
    <name type="scientific">Araucaria cunninghamii</name>
    <name type="common">Hoop pine</name>
    <name type="synonym">Moreton Bay pine</name>
    <dbReference type="NCBI Taxonomy" id="56994"/>
    <lineage>
        <taxon>Eukaryota</taxon>
        <taxon>Viridiplantae</taxon>
        <taxon>Streptophyta</taxon>
        <taxon>Embryophyta</taxon>
        <taxon>Tracheophyta</taxon>
        <taxon>Spermatophyta</taxon>
        <taxon>Pinopsida</taxon>
        <taxon>Pinidae</taxon>
        <taxon>Conifers II</taxon>
        <taxon>Araucariales</taxon>
        <taxon>Araucariaceae</taxon>
        <taxon>Araucaria</taxon>
    </lineage>
</organism>
<comment type="similarity">
    <text evidence="1">Belongs to the protease inhibitor I13 (potato type I serine protease inhibitor) family.</text>
</comment>
<dbReference type="PRINTS" id="PR00292">
    <property type="entry name" value="POTATOINHBTR"/>
</dbReference>
<proteinExistence type="inferred from homology"/>
<dbReference type="EMBL" id="GCKF01026596">
    <property type="protein sequence ID" value="JAG98307.1"/>
    <property type="molecule type" value="Transcribed_RNA"/>
</dbReference>
<dbReference type="SUPFAM" id="SSF54654">
    <property type="entry name" value="CI-2 family of serine protease inhibitors"/>
    <property type="match status" value="1"/>
</dbReference>
<evidence type="ECO:0000256" key="1">
    <source>
        <dbReference type="ARBA" id="ARBA00008210"/>
    </source>
</evidence>
<accession>A0A0D6R397</accession>
<sequence length="100" mass="11513">MADEKQQQSQLNLGQNEQQSEMNEEQRKKLFNVNTAPLRTWPEVVGMSAEDAKNKIQSENPDLTVVIIPEHSIVTLEYNRKRVRLFVDSNCRVTKTPMIG</sequence>
<protein>
    <submittedName>
        <fullName evidence="5">Uncharacterized protein</fullName>
    </submittedName>
</protein>
<evidence type="ECO:0000256" key="3">
    <source>
        <dbReference type="ARBA" id="ARBA00022900"/>
    </source>
</evidence>
<dbReference type="PANTHER" id="PTHR33091">
    <property type="entry name" value="PROTEIN, PUTATIVE, EXPRESSED-RELATED"/>
    <property type="match status" value="1"/>
</dbReference>
<dbReference type="GO" id="GO:0009611">
    <property type="term" value="P:response to wounding"/>
    <property type="evidence" value="ECO:0007669"/>
    <property type="project" value="InterPro"/>
</dbReference>
<dbReference type="Pfam" id="PF00280">
    <property type="entry name" value="potato_inhibit"/>
    <property type="match status" value="1"/>
</dbReference>
<dbReference type="InterPro" id="IPR036354">
    <property type="entry name" value="Prot_inh_pot1_sf"/>
</dbReference>
<feature type="region of interest" description="Disordered" evidence="4">
    <location>
        <begin position="1"/>
        <end position="33"/>
    </location>
</feature>
<keyword evidence="3" id="KW-0722">Serine protease inhibitor</keyword>
<keyword evidence="2" id="KW-0646">Protease inhibitor</keyword>
<dbReference type="PANTHER" id="PTHR33091:SF29">
    <property type="entry name" value="SUBTILISIN INHIBITOR 1"/>
    <property type="match status" value="1"/>
</dbReference>
<reference evidence="5" key="1">
    <citation type="submission" date="2015-03" db="EMBL/GenBank/DDBJ databases">
        <title>A transcriptome of Araucaria cunninghamii, an australian fine timber species.</title>
        <authorList>
            <person name="Jing Yi C.J.Y."/>
            <person name="Yin San L.Y.S."/>
            <person name="Abdul Karim S.S."/>
            <person name="Wan Azmi N.N."/>
            <person name="Hercus R.R."/>
            <person name="Croft L.L."/>
        </authorList>
    </citation>
    <scope>NUCLEOTIDE SEQUENCE</scope>
    <source>
        <strain evidence="5">MI0301</strain>
        <tissue evidence="5">Leaf</tissue>
    </source>
</reference>
<evidence type="ECO:0000256" key="4">
    <source>
        <dbReference type="SAM" id="MobiDB-lite"/>
    </source>
</evidence>